<dbReference type="SMART" id="SM00903">
    <property type="entry name" value="Flavin_Reduct"/>
    <property type="match status" value="1"/>
</dbReference>
<dbReference type="GO" id="GO:0010181">
    <property type="term" value="F:FMN binding"/>
    <property type="evidence" value="ECO:0007669"/>
    <property type="project" value="InterPro"/>
</dbReference>
<dbReference type="Gene3D" id="2.30.110.10">
    <property type="entry name" value="Electron Transport, Fmn-binding Protein, Chain A"/>
    <property type="match status" value="1"/>
</dbReference>
<feature type="domain" description="Flavin reductase like" evidence="2">
    <location>
        <begin position="28"/>
        <end position="170"/>
    </location>
</feature>
<dbReference type="GO" id="GO:0042602">
    <property type="term" value="F:riboflavin reductase (NADPH) activity"/>
    <property type="evidence" value="ECO:0007669"/>
    <property type="project" value="TreeGrafter"/>
</dbReference>
<keyword evidence="1" id="KW-0560">Oxidoreductase</keyword>
<dbReference type="PANTHER" id="PTHR30466:SF1">
    <property type="entry name" value="FMN REDUCTASE (NADH) RUTF"/>
    <property type="match status" value="1"/>
</dbReference>
<proteinExistence type="predicted"/>
<dbReference type="AlphaFoldDB" id="A0A7X6HZR5"/>
<keyword evidence="4" id="KW-1185">Reference proteome</keyword>
<dbReference type="RefSeq" id="WP_167971204.1">
    <property type="nucleotide sequence ID" value="NZ_BHZG01000770.1"/>
</dbReference>
<dbReference type="SUPFAM" id="SSF50475">
    <property type="entry name" value="FMN-binding split barrel"/>
    <property type="match status" value="1"/>
</dbReference>
<dbReference type="InterPro" id="IPR012349">
    <property type="entry name" value="Split_barrel_FMN-bd"/>
</dbReference>
<dbReference type="EMBL" id="JAAVJD010000108">
    <property type="protein sequence ID" value="NJQ06780.1"/>
    <property type="molecule type" value="Genomic_DNA"/>
</dbReference>
<evidence type="ECO:0000256" key="1">
    <source>
        <dbReference type="ARBA" id="ARBA00023002"/>
    </source>
</evidence>
<dbReference type="PANTHER" id="PTHR30466">
    <property type="entry name" value="FLAVIN REDUCTASE"/>
    <property type="match status" value="1"/>
</dbReference>
<dbReference type="InterPro" id="IPR002563">
    <property type="entry name" value="Flavin_Rdtase-like_dom"/>
</dbReference>
<dbReference type="GO" id="GO:0006208">
    <property type="term" value="P:pyrimidine nucleobase catabolic process"/>
    <property type="evidence" value="ECO:0007669"/>
    <property type="project" value="TreeGrafter"/>
</dbReference>
<sequence>MPHVIAGAPSSGPEAEPVPGRKPCLDFFSGLAAGVAVVTASTDDGPVGTTVSTVTSLSAEPPLLLLCLAHSSRTLDALRARDRFAVHLLAEGQAWRARRFSSAPPAERFAAESYEESLGAPVLADALSWAVCRTEEIRPYGDHCLVVGRLTALRSGPGRPLIWHDRAFHTLLEQGAR</sequence>
<dbReference type="Proteomes" id="UP000578686">
    <property type="component" value="Unassembled WGS sequence"/>
</dbReference>
<name>A0A7X6HZR5_9ACTN</name>
<reference evidence="3 4" key="1">
    <citation type="submission" date="2020-03" db="EMBL/GenBank/DDBJ databases">
        <title>Draft genome of Streptomyces sp. ventii, isolated from the Axial Seamount in the Pacific Ocean, and resequencing of the two type strains Streptomyces lonarensis strain NCL 716 and Streptomyces bohaiensis strain 11A07.</title>
        <authorList>
            <person name="Loughran R.M."/>
            <person name="Pfannmuller K.M."/>
            <person name="Wasson B.J."/>
            <person name="Deadmond M.C."/>
            <person name="Paddock B.E."/>
            <person name="Koyack M.J."/>
            <person name="Gallegos D.A."/>
            <person name="Mitchell E.A."/>
            <person name="Ushijima B."/>
            <person name="Saw J.H."/>
            <person name="Mcphail K.L."/>
            <person name="Videau P."/>
        </authorList>
    </citation>
    <scope>NUCLEOTIDE SEQUENCE [LARGE SCALE GENOMIC DNA]</scope>
    <source>
        <strain evidence="3 4">NCL716</strain>
    </source>
</reference>
<evidence type="ECO:0000313" key="3">
    <source>
        <dbReference type="EMBL" id="NJQ06780.1"/>
    </source>
</evidence>
<gene>
    <name evidence="3" type="ORF">HCN56_14610</name>
</gene>
<dbReference type="Pfam" id="PF01613">
    <property type="entry name" value="Flavin_Reduct"/>
    <property type="match status" value="1"/>
</dbReference>
<accession>A0A7X6HZR5</accession>
<dbReference type="InterPro" id="IPR050268">
    <property type="entry name" value="NADH-dep_flavin_reductase"/>
</dbReference>
<organism evidence="3 4">
    <name type="scientific">Streptomyces lonarensis</name>
    <dbReference type="NCBI Taxonomy" id="700599"/>
    <lineage>
        <taxon>Bacteria</taxon>
        <taxon>Bacillati</taxon>
        <taxon>Actinomycetota</taxon>
        <taxon>Actinomycetes</taxon>
        <taxon>Kitasatosporales</taxon>
        <taxon>Streptomycetaceae</taxon>
        <taxon>Streptomyces</taxon>
    </lineage>
</organism>
<comment type="caution">
    <text evidence="3">The sequence shown here is derived from an EMBL/GenBank/DDBJ whole genome shotgun (WGS) entry which is preliminary data.</text>
</comment>
<evidence type="ECO:0000313" key="4">
    <source>
        <dbReference type="Proteomes" id="UP000578686"/>
    </source>
</evidence>
<protein>
    <submittedName>
        <fullName evidence="3">Flavin reductase</fullName>
    </submittedName>
</protein>
<evidence type="ECO:0000259" key="2">
    <source>
        <dbReference type="SMART" id="SM00903"/>
    </source>
</evidence>